<feature type="domain" description="Methyltransferase" evidence="2">
    <location>
        <begin position="88"/>
        <end position="248"/>
    </location>
</feature>
<evidence type="ECO:0000259" key="2">
    <source>
        <dbReference type="Pfam" id="PF13383"/>
    </source>
</evidence>
<feature type="signal peptide" evidence="1">
    <location>
        <begin position="1"/>
        <end position="28"/>
    </location>
</feature>
<dbReference type="PANTHER" id="PTHR32026">
    <property type="entry name" value="METHYLTRANSFERASE-LIKE PROTEIN 24"/>
    <property type="match status" value="1"/>
</dbReference>
<protein>
    <recommendedName>
        <fullName evidence="2">Methyltransferase domain-containing protein</fullName>
    </recommendedName>
</protein>
<dbReference type="Pfam" id="PF13383">
    <property type="entry name" value="Methyltransf_22"/>
    <property type="match status" value="1"/>
</dbReference>
<dbReference type="AlphaFoldDB" id="A0A5N6JM15"/>
<dbReference type="Proteomes" id="UP000326757">
    <property type="component" value="Unassembled WGS sequence"/>
</dbReference>
<dbReference type="OrthoDB" id="10006218at2759"/>
<proteinExistence type="predicted"/>
<dbReference type="InterPro" id="IPR025714">
    <property type="entry name" value="Methyltranfer_dom"/>
</dbReference>
<dbReference type="EMBL" id="VIGI01000024">
    <property type="protein sequence ID" value="KAB8288483.1"/>
    <property type="molecule type" value="Genomic_DNA"/>
</dbReference>
<reference evidence="3 4" key="1">
    <citation type="submission" date="2019-06" db="EMBL/GenBank/DDBJ databases">
        <title>Genome Sequence of the Brown Rot Fungal Pathogen Monilinia laxa.</title>
        <authorList>
            <person name="De Miccolis Angelini R.M."/>
            <person name="Landi L."/>
            <person name="Abate D."/>
            <person name="Pollastro S."/>
            <person name="Romanazzi G."/>
            <person name="Faretra F."/>
        </authorList>
    </citation>
    <scope>NUCLEOTIDE SEQUENCE [LARGE SCALE GENOMIC DNA]</scope>
    <source>
        <strain evidence="3 4">Mlax316</strain>
    </source>
</reference>
<dbReference type="PANTHER" id="PTHR32026:SF10">
    <property type="entry name" value="METHYLTRANSFERASE-LIKE PROTEIN 24-RELATED"/>
    <property type="match status" value="1"/>
</dbReference>
<organism evidence="3 4">
    <name type="scientific">Monilinia laxa</name>
    <name type="common">Brown rot fungus</name>
    <name type="synonym">Sclerotinia laxa</name>
    <dbReference type="NCBI Taxonomy" id="61186"/>
    <lineage>
        <taxon>Eukaryota</taxon>
        <taxon>Fungi</taxon>
        <taxon>Dikarya</taxon>
        <taxon>Ascomycota</taxon>
        <taxon>Pezizomycotina</taxon>
        <taxon>Leotiomycetes</taxon>
        <taxon>Helotiales</taxon>
        <taxon>Sclerotiniaceae</taxon>
        <taxon>Monilinia</taxon>
    </lineage>
</organism>
<dbReference type="InterPro" id="IPR026913">
    <property type="entry name" value="METTL24"/>
</dbReference>
<keyword evidence="4" id="KW-1185">Reference proteome</keyword>
<feature type="chain" id="PRO_5024836242" description="Methyltransferase domain-containing protein" evidence="1">
    <location>
        <begin position="29"/>
        <end position="351"/>
    </location>
</feature>
<name>A0A5N6JM15_MONLA</name>
<accession>A0A5N6JM15</accession>
<gene>
    <name evidence="3" type="ORF">EYC80_010148</name>
</gene>
<keyword evidence="1" id="KW-0732">Signal</keyword>
<comment type="caution">
    <text evidence="3">The sequence shown here is derived from an EMBL/GenBank/DDBJ whole genome shotgun (WGS) entry which is preliminary data.</text>
</comment>
<sequence length="351" mass="39653">MRSNKPVQILFLTSLLLLAVFISVPSRARPKIPFSISTLRTFHFIPISRPNLNAFMQQSEAIYQRAVGQRREIRRNFPDRGFFPAKDETTFKETPWSIWDLVTPSYGCPWEMERLGRLGEGGWWICGISKFAKGKKPCVVYSFGVGNDSSFEAEILGKTKCEIWGYDQHVPGFNFGPEVTEEMRGRAHFERSGANGATDEANRLFTIQELMKRNGHDYISVGKQIKLMLWDLGNRDILKTDIEYSEYNALSSLNGHTLPGGAGALTSPDPTKPGFPIGQILVEMHIFEWQGITASVFLDWWESMEYRGLRALHREIDTVAPGMGVEGGGVKLCSVSIVFSFQGRARWDRVC</sequence>
<evidence type="ECO:0000313" key="3">
    <source>
        <dbReference type="EMBL" id="KAB8288483.1"/>
    </source>
</evidence>
<evidence type="ECO:0000313" key="4">
    <source>
        <dbReference type="Proteomes" id="UP000326757"/>
    </source>
</evidence>
<evidence type="ECO:0000256" key="1">
    <source>
        <dbReference type="SAM" id="SignalP"/>
    </source>
</evidence>